<evidence type="ECO:0000313" key="2">
    <source>
        <dbReference type="Proteomes" id="UP001107961"/>
    </source>
</evidence>
<dbReference type="AlphaFoldDB" id="A0A9Q3W203"/>
<dbReference type="Pfam" id="PF10974">
    <property type="entry name" value="DUF2804"/>
    <property type="match status" value="1"/>
</dbReference>
<sequence>MNFDPLPEPLVGPRGQVRLGLFPDSVTTINGRACDYRTPMGSPASRRARHFHYKQFQYLGVISNDLLIGCALADTAYLGVAFLYIYEPATGILEEHTWRAPLGRGLCMSDSPVNGESRFRRGGIDIALGYRTDDGAREKSLTVRGAGLELDVVLEEPAGYQPMSLCTRTGVNGWVYANKVAGVGLRGRLRWRGREWSLADLVNVGGHHDFSAGYMRRETFWNWACFSARIDGHRVGLNVSCGVNETSVNENCLWLDGRLIKLDGVSFDYQRDDLMAPWRMRSRCGRLQLRFEPRGEHRERLNLGLFASNFHQLFGVFHGELRLPDGTTLSLSGQPGFVEEQYAKW</sequence>
<reference evidence="1" key="1">
    <citation type="submission" date="2022-01" db="EMBL/GenBank/DDBJ databases">
        <authorList>
            <person name="Karlyshev A.V."/>
            <person name="Jaspars M."/>
        </authorList>
    </citation>
    <scope>NUCLEOTIDE SEQUENCE</scope>
    <source>
        <strain evidence="1">AGSA3-2</strain>
    </source>
</reference>
<organism evidence="1 2">
    <name type="scientific">Alloalcanivorax xenomutans</name>
    <dbReference type="NCBI Taxonomy" id="1094342"/>
    <lineage>
        <taxon>Bacteria</taxon>
        <taxon>Pseudomonadati</taxon>
        <taxon>Pseudomonadota</taxon>
        <taxon>Gammaproteobacteria</taxon>
        <taxon>Oceanospirillales</taxon>
        <taxon>Alcanivoracaceae</taxon>
        <taxon>Alloalcanivorax</taxon>
    </lineage>
</organism>
<keyword evidence="2" id="KW-1185">Reference proteome</keyword>
<dbReference type="RefSeq" id="WP_080531220.1">
    <property type="nucleotide sequence ID" value="NZ_CP012331.1"/>
</dbReference>
<protein>
    <submittedName>
        <fullName evidence="1">DUF2804 domain-containing protein</fullName>
    </submittedName>
</protein>
<dbReference type="EMBL" id="JAJVKT010000004">
    <property type="protein sequence ID" value="MCE7507806.1"/>
    <property type="molecule type" value="Genomic_DNA"/>
</dbReference>
<comment type="caution">
    <text evidence="1">The sequence shown here is derived from an EMBL/GenBank/DDBJ whole genome shotgun (WGS) entry which is preliminary data.</text>
</comment>
<dbReference type="InterPro" id="IPR021243">
    <property type="entry name" value="DUF2804"/>
</dbReference>
<proteinExistence type="predicted"/>
<evidence type="ECO:0000313" key="1">
    <source>
        <dbReference type="EMBL" id="MCE7507806.1"/>
    </source>
</evidence>
<accession>A0A9Q3W203</accession>
<name>A0A9Q3W203_9GAMM</name>
<dbReference type="PANTHER" id="PTHR35868">
    <property type="entry name" value="DUF2804 DOMAIN-CONTAINING PROTEIN-RELATED"/>
    <property type="match status" value="1"/>
</dbReference>
<dbReference type="Proteomes" id="UP001107961">
    <property type="component" value="Unassembled WGS sequence"/>
</dbReference>
<gene>
    <name evidence="1" type="ORF">LZG35_04100</name>
</gene>
<dbReference type="KEGG" id="axe:P40_14010"/>
<dbReference type="PANTHER" id="PTHR35868:SF4">
    <property type="entry name" value="DUF2804 DOMAIN-CONTAINING PROTEIN"/>
    <property type="match status" value="1"/>
</dbReference>